<dbReference type="Proteomes" id="UP000242715">
    <property type="component" value="Unassembled WGS sequence"/>
</dbReference>
<dbReference type="SMART" id="SM00256">
    <property type="entry name" value="FBOX"/>
    <property type="match status" value="1"/>
</dbReference>
<keyword evidence="4" id="KW-1185">Reference proteome</keyword>
<dbReference type="Gene3D" id="1.20.1280.50">
    <property type="match status" value="1"/>
</dbReference>
<dbReference type="InterPro" id="IPR001810">
    <property type="entry name" value="F-box_dom"/>
</dbReference>
<dbReference type="PANTHER" id="PTHR31672">
    <property type="entry name" value="BNACNNG10540D PROTEIN"/>
    <property type="match status" value="1"/>
</dbReference>
<sequence>MDEIPPSPPPINNELESISSTPSPVIIPTELIALILSFLPVKIISKFRCVSKSWKKLISDPSFIQMHLQKSSSLNPNFIFKPFVYEYPFNTIVSLPISRLLHNQPSITLSGHTYRNLLKDDENCFVVGSCNGLICLRFESHSTKHVNFSFRIWNPATGTISEKLGFLRENKPILGIFKFTFGCDVLTGTYKLVWLHSVQIRGIWKTNVRVYSLGGNGDGDDKCCWRNISTRFICGDGVHLNGTITWLTLSEDLSVLGGSVKPLTPHVDFFRIASLDLSTETFTELFHPEDFNEVPCAESNLRVLLDCLCFSHDFRKTEFVIWQMKEFGVRESWTQLFRIRYFDLQMPNVPIEVQYLDESTLMPLYVSKNGDTVILTNEEDDKAIIYNQRDNRVVRTTTSNNIQWFSAIDYTESLVPTPWKPGDVEAKTKQDEDESESEDEEEEVYGGFFFTMIN</sequence>
<evidence type="ECO:0000313" key="4">
    <source>
        <dbReference type="Proteomes" id="UP000242715"/>
    </source>
</evidence>
<evidence type="ECO:0000259" key="2">
    <source>
        <dbReference type="SMART" id="SM00256"/>
    </source>
</evidence>
<protein>
    <recommendedName>
        <fullName evidence="2">F-box domain-containing protein</fullName>
    </recommendedName>
</protein>
<gene>
    <name evidence="3" type="ORF">TSUD_143660</name>
</gene>
<evidence type="ECO:0000313" key="3">
    <source>
        <dbReference type="EMBL" id="GAU30918.1"/>
    </source>
</evidence>
<reference evidence="4" key="1">
    <citation type="journal article" date="2017" name="Front. Plant Sci.">
        <title>Climate Clever Clovers: New Paradigm to Reduce the Environmental Footprint of Ruminants by Breeding Low Methanogenic Forages Utilizing Haplotype Variation.</title>
        <authorList>
            <person name="Kaur P."/>
            <person name="Appels R."/>
            <person name="Bayer P.E."/>
            <person name="Keeble-Gagnere G."/>
            <person name="Wang J."/>
            <person name="Hirakawa H."/>
            <person name="Shirasawa K."/>
            <person name="Vercoe P."/>
            <person name="Stefanova K."/>
            <person name="Durmic Z."/>
            <person name="Nichols P."/>
            <person name="Revell C."/>
            <person name="Isobe S.N."/>
            <person name="Edwards D."/>
            <person name="Erskine W."/>
        </authorList>
    </citation>
    <scope>NUCLEOTIDE SEQUENCE [LARGE SCALE GENOMIC DNA]</scope>
    <source>
        <strain evidence="4">cv. Daliak</strain>
    </source>
</reference>
<feature type="domain" description="F-box" evidence="2">
    <location>
        <begin position="27"/>
        <end position="66"/>
    </location>
</feature>
<dbReference type="InterPro" id="IPR050796">
    <property type="entry name" value="SCF_F-box_component"/>
</dbReference>
<dbReference type="PANTHER" id="PTHR31672:SF13">
    <property type="entry name" value="F-BOX PROTEIN CPR30-LIKE"/>
    <property type="match status" value="1"/>
</dbReference>
<feature type="compositionally biased region" description="Acidic residues" evidence="1">
    <location>
        <begin position="431"/>
        <end position="444"/>
    </location>
</feature>
<dbReference type="OrthoDB" id="1737248at2759"/>
<evidence type="ECO:0000256" key="1">
    <source>
        <dbReference type="SAM" id="MobiDB-lite"/>
    </source>
</evidence>
<dbReference type="Pfam" id="PF00646">
    <property type="entry name" value="F-box"/>
    <property type="match status" value="1"/>
</dbReference>
<dbReference type="InterPro" id="IPR017451">
    <property type="entry name" value="F-box-assoc_interact_dom"/>
</dbReference>
<dbReference type="InterPro" id="IPR036047">
    <property type="entry name" value="F-box-like_dom_sf"/>
</dbReference>
<dbReference type="NCBIfam" id="TIGR01640">
    <property type="entry name" value="F_box_assoc_1"/>
    <property type="match status" value="1"/>
</dbReference>
<name>A0A2Z6MGC1_TRISU</name>
<dbReference type="SUPFAM" id="SSF81383">
    <property type="entry name" value="F-box domain"/>
    <property type="match status" value="1"/>
</dbReference>
<proteinExistence type="predicted"/>
<dbReference type="AlphaFoldDB" id="A0A2Z6MGC1"/>
<accession>A0A2Z6MGC1</accession>
<dbReference type="EMBL" id="DF973440">
    <property type="protein sequence ID" value="GAU30918.1"/>
    <property type="molecule type" value="Genomic_DNA"/>
</dbReference>
<organism evidence="3 4">
    <name type="scientific">Trifolium subterraneum</name>
    <name type="common">Subterranean clover</name>
    <dbReference type="NCBI Taxonomy" id="3900"/>
    <lineage>
        <taxon>Eukaryota</taxon>
        <taxon>Viridiplantae</taxon>
        <taxon>Streptophyta</taxon>
        <taxon>Embryophyta</taxon>
        <taxon>Tracheophyta</taxon>
        <taxon>Spermatophyta</taxon>
        <taxon>Magnoliopsida</taxon>
        <taxon>eudicotyledons</taxon>
        <taxon>Gunneridae</taxon>
        <taxon>Pentapetalae</taxon>
        <taxon>rosids</taxon>
        <taxon>fabids</taxon>
        <taxon>Fabales</taxon>
        <taxon>Fabaceae</taxon>
        <taxon>Papilionoideae</taxon>
        <taxon>50 kb inversion clade</taxon>
        <taxon>NPAAA clade</taxon>
        <taxon>Hologalegina</taxon>
        <taxon>IRL clade</taxon>
        <taxon>Trifolieae</taxon>
        <taxon>Trifolium</taxon>
    </lineage>
</organism>
<feature type="region of interest" description="Disordered" evidence="1">
    <location>
        <begin position="419"/>
        <end position="446"/>
    </location>
</feature>